<dbReference type="Proteomes" id="UP000234237">
    <property type="component" value="Chromosome"/>
</dbReference>
<dbReference type="STRING" id="302167.GCA_900166595_03929"/>
<proteinExistence type="predicted"/>
<name>A0A2K9IZE0_9BACI</name>
<dbReference type="KEGG" id="vpn:A21D_01041"/>
<reference evidence="2" key="1">
    <citation type="submission" date="2016-11" db="EMBL/GenBank/DDBJ databases">
        <title>Complete genome sequence of Virgibacillus pantothenticus 21D, a halophilic bacterium isolated from the deep hypersaline anoxic basin Discovery in the Mediterranean Sea.</title>
        <authorList>
            <person name="Zeaiter Z."/>
            <person name="Booth J.M."/>
            <person name="Prosdocimi E.M."/>
            <person name="Mapelli F."/>
            <person name="Fusi M."/>
            <person name="Daffonchio D."/>
            <person name="Borin S."/>
            <person name="Crotti E."/>
        </authorList>
    </citation>
    <scope>NUCLEOTIDE SEQUENCE [LARGE SCALE GENOMIC DNA]</scope>
    <source>
        <strain evidence="2">21D</strain>
    </source>
</reference>
<protein>
    <submittedName>
        <fullName evidence="1">Uncharacterized protein</fullName>
    </submittedName>
</protein>
<accession>A0A2K9IZE0</accession>
<gene>
    <name evidence="1" type="ORF">A21D_01041</name>
</gene>
<dbReference type="AlphaFoldDB" id="A0A2K9IZE0"/>
<dbReference type="EMBL" id="CP018622">
    <property type="protein sequence ID" value="AUJ24153.1"/>
    <property type="molecule type" value="Genomic_DNA"/>
</dbReference>
<organism evidence="1 2">
    <name type="scientific">Virgibacillus dokdonensis</name>
    <dbReference type="NCBI Taxonomy" id="302167"/>
    <lineage>
        <taxon>Bacteria</taxon>
        <taxon>Bacillati</taxon>
        <taxon>Bacillota</taxon>
        <taxon>Bacilli</taxon>
        <taxon>Bacillales</taxon>
        <taxon>Bacillaceae</taxon>
        <taxon>Virgibacillus</taxon>
    </lineage>
</organism>
<evidence type="ECO:0000313" key="1">
    <source>
        <dbReference type="EMBL" id="AUJ24153.1"/>
    </source>
</evidence>
<sequence>MGENHEHYEFDLHVILVLLLDLSLLIKEYINKEI</sequence>
<evidence type="ECO:0000313" key="2">
    <source>
        <dbReference type="Proteomes" id="UP000234237"/>
    </source>
</evidence>